<evidence type="ECO:0000313" key="3">
    <source>
        <dbReference type="EMBL" id="RWU07373.1"/>
    </source>
</evidence>
<comment type="caution">
    <text evidence="3">The sequence shown here is derived from an EMBL/GenBank/DDBJ whole genome shotgun (WGS) entry which is preliminary data.</text>
</comment>
<feature type="domain" description="Secretion system C-terminal sorting" evidence="2">
    <location>
        <begin position="944"/>
        <end position="1027"/>
    </location>
</feature>
<protein>
    <submittedName>
        <fullName evidence="3">T9SS type A sorting domain-containing protein</fullName>
    </submittedName>
</protein>
<dbReference type="AlphaFoldDB" id="A0A443YU23"/>
<evidence type="ECO:0000313" key="4">
    <source>
        <dbReference type="Proteomes" id="UP000284120"/>
    </source>
</evidence>
<dbReference type="NCBIfam" id="TIGR04183">
    <property type="entry name" value="Por_Secre_tail"/>
    <property type="match status" value="1"/>
</dbReference>
<dbReference type="Pfam" id="PF18962">
    <property type="entry name" value="Por_Secre_tail"/>
    <property type="match status" value="1"/>
</dbReference>
<reference evidence="3 4" key="1">
    <citation type="submission" date="2018-06" db="EMBL/GenBank/DDBJ databases">
        <title>Pedobacter endophyticus sp. nov., an endophytic bacterium isolated from a leaf of Triticum aestivum.</title>
        <authorList>
            <person name="Zhang L."/>
        </authorList>
    </citation>
    <scope>NUCLEOTIDE SEQUENCE [LARGE SCALE GENOMIC DNA]</scope>
    <source>
        <strain evidence="3 4">CM134L-2</strain>
    </source>
</reference>
<dbReference type="InterPro" id="IPR026444">
    <property type="entry name" value="Secre_tail"/>
</dbReference>
<gene>
    <name evidence="3" type="ORF">DPV69_10285</name>
</gene>
<name>A0A443YU23_9SPHI</name>
<evidence type="ECO:0000256" key="1">
    <source>
        <dbReference type="SAM" id="SignalP"/>
    </source>
</evidence>
<sequence>MKKIYLLLSLILCWAYQALAQDTTSYYGKSQYIFQRVDRNQISSGLLSEYGVEFLNLANYNGALLADSNFVGLQEWRLLYASLYSSQIKSPANMLRLDTINNRVLNYIGMNQPISFAVLHYNYNSLCSDAVSANLLRVSNDQLYDVPNRLQSPYQNNNLFAVAPIRQAAVLGANNVIFRPELFFSNTGKTINHIAIATGDATNYQTVPFNTPYAISFAQEGFIDIAIRITYTDASTYYAHTKLLVYPQPDELEGNTLINGSNNQTFRFGGWRTTTNEIVTATTSYLGQFATGDITIQLAEGNTTGQIRKPLIVVEGFDIDNGYNFRNFTERITDNLNDGLDNAHEYDLIFLNFANATDYIQRNAYLLQRVISIVNSRKTTYGGSRQQNVIIGLSMGGLVARYALRNMELNSIAHETRLFISHDTPHHGANVPVGAQAAVQHLAPIKLLTPTFSSSFPWLESIKWEDMFPEIVRANNSFNSPAAKQMLIQRYLLSPLNYKLVVDNSAYTNFYTELNNMGWPLNSKNLTLSNGACNGSKVFADNSRIFEMIGGRPMSYGGQLWRSAVMTAIAPVAPFVVYGGNVNPLSLLIQFPLSLISTKTSVNLDFRINAVPSSGIAELYRGDIFIKRKLVWLINSTSYIMKTRINSVSGMLPLDNAQGGLYDLEEFGVSEDLIKNNLPKFFEGIRSSVLQPRFCFVPTVSSLAISNPWTNLNKNLCETVNCLTPTGVKDYYAPQQNQLHISYTLPSANWILQWQDAGFDCAKICSSTLSIAGPYEICGSETYTIPNLPAGSVVTWSVAPTGVLSYTASGNTATFTKVGYAETAVITATITTPCGNVTTSKYVKPGNYLVIYDRGPICPNTGGNIFSSNQTLTANYLWKLRRTDGSTPRYMMLGERSPRIDLFVYETGTFILSFSLTNSCGVSQTQIPITVVDYGCIGGYPYMVYPNPSSSELKISQKLVEDVGSAKKMGSNIFSVKLLNEKGKILKAGKVNANSREIVLQVADIPNGIYYLHIYEGKNVKKQQVVISH</sequence>
<dbReference type="RefSeq" id="WP_113647284.1">
    <property type="nucleotide sequence ID" value="NZ_QMHN01000003.1"/>
</dbReference>
<dbReference type="Proteomes" id="UP000284120">
    <property type="component" value="Unassembled WGS sequence"/>
</dbReference>
<dbReference type="InterPro" id="IPR029058">
    <property type="entry name" value="AB_hydrolase_fold"/>
</dbReference>
<accession>A0A443YU23</accession>
<dbReference type="Gene3D" id="3.40.50.1820">
    <property type="entry name" value="alpha/beta hydrolase"/>
    <property type="match status" value="1"/>
</dbReference>
<keyword evidence="4" id="KW-1185">Reference proteome</keyword>
<feature type="chain" id="PRO_5019095364" evidence="1">
    <location>
        <begin position="21"/>
        <end position="1029"/>
    </location>
</feature>
<dbReference type="EMBL" id="SAYW01000003">
    <property type="protein sequence ID" value="RWU07373.1"/>
    <property type="molecule type" value="Genomic_DNA"/>
</dbReference>
<dbReference type="OrthoDB" id="4535652at2"/>
<dbReference type="SUPFAM" id="SSF53474">
    <property type="entry name" value="alpha/beta-Hydrolases"/>
    <property type="match status" value="1"/>
</dbReference>
<organism evidence="3 4">
    <name type="scientific">Pedobacter chitinilyticus</name>
    <dbReference type="NCBI Taxonomy" id="2233776"/>
    <lineage>
        <taxon>Bacteria</taxon>
        <taxon>Pseudomonadati</taxon>
        <taxon>Bacteroidota</taxon>
        <taxon>Sphingobacteriia</taxon>
        <taxon>Sphingobacteriales</taxon>
        <taxon>Sphingobacteriaceae</taxon>
        <taxon>Pedobacter</taxon>
    </lineage>
</organism>
<proteinExistence type="predicted"/>
<keyword evidence="1" id="KW-0732">Signal</keyword>
<feature type="signal peptide" evidence="1">
    <location>
        <begin position="1"/>
        <end position="20"/>
    </location>
</feature>
<evidence type="ECO:0000259" key="2">
    <source>
        <dbReference type="Pfam" id="PF18962"/>
    </source>
</evidence>